<dbReference type="eggNOG" id="COG2318">
    <property type="taxonomic scope" value="Bacteria"/>
</dbReference>
<dbReference type="KEGG" id="gba:J421_1564"/>
<protein>
    <submittedName>
        <fullName evidence="2">DinB-like domain protein</fullName>
    </submittedName>
</protein>
<dbReference type="SUPFAM" id="SSF109854">
    <property type="entry name" value="DinB/YfiT-like putative metalloenzymes"/>
    <property type="match status" value="1"/>
</dbReference>
<feature type="domain" description="DinB-like" evidence="1">
    <location>
        <begin position="32"/>
        <end position="168"/>
    </location>
</feature>
<dbReference type="Gene3D" id="1.20.120.450">
    <property type="entry name" value="dinb family like domain"/>
    <property type="match status" value="1"/>
</dbReference>
<dbReference type="AlphaFoldDB" id="W0RE62"/>
<proteinExistence type="predicted"/>
<evidence type="ECO:0000313" key="2">
    <source>
        <dbReference type="EMBL" id="AHG89101.1"/>
    </source>
</evidence>
<accession>W0RE62</accession>
<dbReference type="PATRIC" id="fig|861299.3.peg.1588"/>
<dbReference type="Pfam" id="PF12867">
    <property type="entry name" value="DinB_2"/>
    <property type="match status" value="1"/>
</dbReference>
<organism evidence="2 3">
    <name type="scientific">Gemmatirosa kalamazoonensis</name>
    <dbReference type="NCBI Taxonomy" id="861299"/>
    <lineage>
        <taxon>Bacteria</taxon>
        <taxon>Pseudomonadati</taxon>
        <taxon>Gemmatimonadota</taxon>
        <taxon>Gemmatimonadia</taxon>
        <taxon>Gemmatimonadales</taxon>
        <taxon>Gemmatimonadaceae</taxon>
        <taxon>Gemmatirosa</taxon>
    </lineage>
</organism>
<dbReference type="InterPro" id="IPR034660">
    <property type="entry name" value="DinB/YfiT-like"/>
</dbReference>
<dbReference type="EMBL" id="CP007128">
    <property type="protein sequence ID" value="AHG89101.1"/>
    <property type="molecule type" value="Genomic_DNA"/>
</dbReference>
<evidence type="ECO:0000313" key="3">
    <source>
        <dbReference type="Proteomes" id="UP000019151"/>
    </source>
</evidence>
<sequence length="177" mass="20242">MTTDLRYPIGRFTPPDAATATAATYARLIDEIERAPRELRAALEGLTDAQLDTPYRDGGWTVRQVAHHVPDSHLNAYVRFKLALTEDEPRIKPYEEAQWAELRDSRLPIAPSLALLDALHVRWVTVLRAIPVEDFERRAYDHPETGRVPLRAALGLYAWHGRHHTAHILGLRERMGW</sequence>
<keyword evidence="3" id="KW-1185">Reference proteome</keyword>
<dbReference type="RefSeq" id="WP_025410614.1">
    <property type="nucleotide sequence ID" value="NZ_CP007128.1"/>
</dbReference>
<dbReference type="NCBIfam" id="NF009807">
    <property type="entry name" value="PRK13291.1"/>
    <property type="match status" value="1"/>
</dbReference>
<dbReference type="InParanoid" id="W0RE62"/>
<dbReference type="OrthoDB" id="9796039at2"/>
<dbReference type="FunCoup" id="W0RE62">
    <property type="interactions" value="1"/>
</dbReference>
<dbReference type="InterPro" id="IPR024775">
    <property type="entry name" value="DinB-like"/>
</dbReference>
<gene>
    <name evidence="2" type="ORF">J421_1564</name>
</gene>
<name>W0RE62_9BACT</name>
<reference evidence="2 3" key="1">
    <citation type="journal article" date="2014" name="Genome Announc.">
        <title>Genome Sequence and Methylome of Soil Bacterium Gemmatirosa kalamazoonensis KBS708T, a Member of the Rarely Cultivated Gemmatimonadetes Phylum.</title>
        <authorList>
            <person name="Debruyn J.M."/>
            <person name="Radosevich M."/>
            <person name="Wommack K.E."/>
            <person name="Polson S.W."/>
            <person name="Hauser L.J."/>
            <person name="Fawaz M.N."/>
            <person name="Korlach J."/>
            <person name="Tsai Y.C."/>
        </authorList>
    </citation>
    <scope>NUCLEOTIDE SEQUENCE [LARGE SCALE GENOMIC DNA]</scope>
    <source>
        <strain evidence="2 3">KBS708</strain>
    </source>
</reference>
<evidence type="ECO:0000259" key="1">
    <source>
        <dbReference type="Pfam" id="PF12867"/>
    </source>
</evidence>
<dbReference type="STRING" id="861299.J421_1564"/>
<dbReference type="Proteomes" id="UP000019151">
    <property type="component" value="Chromosome"/>
</dbReference>
<dbReference type="HOGENOM" id="CLU_105789_1_0_0"/>